<comment type="caution">
    <text evidence="6">The sequence shown here is derived from an EMBL/GenBank/DDBJ whole genome shotgun (WGS) entry which is preliminary data.</text>
</comment>
<feature type="domain" description="Bacterial bifunctional deaminase-reductase C-terminal" evidence="5">
    <location>
        <begin position="12"/>
        <end position="228"/>
    </location>
</feature>
<dbReference type="EMBL" id="VFPE01000007">
    <property type="protein sequence ID" value="TQM19801.1"/>
    <property type="molecule type" value="Genomic_DNA"/>
</dbReference>
<evidence type="ECO:0000256" key="2">
    <source>
        <dbReference type="ARBA" id="ARBA00022857"/>
    </source>
</evidence>
<dbReference type="Pfam" id="PF01872">
    <property type="entry name" value="RibD_C"/>
    <property type="match status" value="1"/>
</dbReference>
<feature type="region of interest" description="Disordered" evidence="4">
    <location>
        <begin position="241"/>
        <end position="269"/>
    </location>
</feature>
<keyword evidence="3" id="KW-0560">Oxidoreductase</keyword>
<dbReference type="Gene3D" id="3.40.430.10">
    <property type="entry name" value="Dihydrofolate Reductase, subunit A"/>
    <property type="match status" value="1"/>
</dbReference>
<dbReference type="SUPFAM" id="SSF53597">
    <property type="entry name" value="Dihydrofolate reductase-like"/>
    <property type="match status" value="1"/>
</dbReference>
<dbReference type="Proteomes" id="UP000320235">
    <property type="component" value="Unassembled WGS sequence"/>
</dbReference>
<dbReference type="PANTHER" id="PTHR38011:SF7">
    <property type="entry name" value="2,5-DIAMINO-6-RIBOSYLAMINO-4(3H)-PYRIMIDINONE 5'-PHOSPHATE REDUCTASE"/>
    <property type="match status" value="1"/>
</dbReference>
<name>A0A543EE04_9MICO</name>
<dbReference type="GO" id="GO:0009231">
    <property type="term" value="P:riboflavin biosynthetic process"/>
    <property type="evidence" value="ECO:0007669"/>
    <property type="project" value="InterPro"/>
</dbReference>
<keyword evidence="2" id="KW-0521">NADP</keyword>
<evidence type="ECO:0000256" key="3">
    <source>
        <dbReference type="ARBA" id="ARBA00023002"/>
    </source>
</evidence>
<evidence type="ECO:0000259" key="5">
    <source>
        <dbReference type="Pfam" id="PF01872"/>
    </source>
</evidence>
<dbReference type="PANTHER" id="PTHR38011">
    <property type="entry name" value="DIHYDROFOLATE REDUCTASE FAMILY PROTEIN (AFU_ORTHOLOGUE AFUA_8G06820)"/>
    <property type="match status" value="1"/>
</dbReference>
<evidence type="ECO:0000256" key="4">
    <source>
        <dbReference type="SAM" id="MobiDB-lite"/>
    </source>
</evidence>
<accession>A0A543EE04</accession>
<proteinExistence type="predicted"/>
<dbReference type="GO" id="GO:0008703">
    <property type="term" value="F:5-amino-6-(5-phosphoribosylamino)uracil reductase activity"/>
    <property type="evidence" value="ECO:0007669"/>
    <property type="project" value="InterPro"/>
</dbReference>
<dbReference type="InterPro" id="IPR024072">
    <property type="entry name" value="DHFR-like_dom_sf"/>
</dbReference>
<comment type="pathway">
    <text evidence="1">Cofactor biosynthesis; riboflavin biosynthesis.</text>
</comment>
<dbReference type="AlphaFoldDB" id="A0A543EE04"/>
<protein>
    <submittedName>
        <fullName evidence="6">5-amino-6-(5-phosphoribosylamino)uracil reductase</fullName>
    </submittedName>
</protein>
<organism evidence="6 7">
    <name type="scientific">Microbacterium kyungheense</name>
    <dbReference type="NCBI Taxonomy" id="1263636"/>
    <lineage>
        <taxon>Bacteria</taxon>
        <taxon>Bacillati</taxon>
        <taxon>Actinomycetota</taxon>
        <taxon>Actinomycetes</taxon>
        <taxon>Micrococcales</taxon>
        <taxon>Microbacteriaceae</taxon>
        <taxon>Microbacterium</taxon>
    </lineage>
</organism>
<evidence type="ECO:0000313" key="6">
    <source>
        <dbReference type="EMBL" id="TQM19801.1"/>
    </source>
</evidence>
<dbReference type="InterPro" id="IPR002734">
    <property type="entry name" value="RibDG_C"/>
</dbReference>
<sequence>MRVVLGRMTRRPYVTLSCAMSIDGYLDSELPQRLAMSNAADLDRVDDVRARSDAIMVGASTVRRDDPRLLVRDTARRARRLSLGHAESPAKVTVTASGDLSADAAFFTTGESTRLVYCPTDRAPQLRARLGGLATVVGLGDGDCVVMADLLDDLGERQGIRRLMVEGGGRVLTQFLQADLVDELHLVVAPFFVGEPGAPRAVGPGRFPWTPSRRAHLADTRQIGDVVLLRYALSDRCDLGDDGGDALPGPVPPGSVPAGGGPAGAAPGP</sequence>
<reference evidence="6 7" key="1">
    <citation type="submission" date="2019-06" db="EMBL/GenBank/DDBJ databases">
        <title>Sequencing the genomes of 1000 actinobacteria strains.</title>
        <authorList>
            <person name="Klenk H.-P."/>
        </authorList>
    </citation>
    <scope>NUCLEOTIDE SEQUENCE [LARGE SCALE GENOMIC DNA]</scope>
    <source>
        <strain evidence="6 7">DSM 105492</strain>
    </source>
</reference>
<evidence type="ECO:0000256" key="1">
    <source>
        <dbReference type="ARBA" id="ARBA00005104"/>
    </source>
</evidence>
<keyword evidence="7" id="KW-1185">Reference proteome</keyword>
<dbReference type="InterPro" id="IPR050765">
    <property type="entry name" value="Riboflavin_Biosynth_HTPR"/>
</dbReference>
<evidence type="ECO:0000313" key="7">
    <source>
        <dbReference type="Proteomes" id="UP000320235"/>
    </source>
</evidence>
<gene>
    <name evidence="6" type="ORF">FB391_3638</name>
</gene>